<reference evidence="2 3" key="1">
    <citation type="submission" date="2019-09" db="EMBL/GenBank/DDBJ databases">
        <title>Bird 10,000 Genomes (B10K) Project - Family phase.</title>
        <authorList>
            <person name="Zhang G."/>
        </authorList>
    </citation>
    <scope>NUCLEOTIDE SEQUENCE [LARGE SCALE GENOMIC DNA]</scope>
    <source>
        <strain evidence="2">B10K-DU-017-47</strain>
    </source>
</reference>
<feature type="non-terminal residue" evidence="2">
    <location>
        <position position="234"/>
    </location>
</feature>
<dbReference type="Proteomes" id="UP000562415">
    <property type="component" value="Unassembled WGS sequence"/>
</dbReference>
<dbReference type="InterPro" id="IPR048866">
    <property type="entry name" value="ORC5_lid"/>
</dbReference>
<dbReference type="GO" id="GO:0006270">
    <property type="term" value="P:DNA replication initiation"/>
    <property type="evidence" value="ECO:0007669"/>
    <property type="project" value="TreeGrafter"/>
</dbReference>
<dbReference type="AlphaFoldDB" id="A0A7K5F2K7"/>
<evidence type="ECO:0000259" key="1">
    <source>
        <dbReference type="Pfam" id="PF21639"/>
    </source>
</evidence>
<name>A0A7K5F2K7_PROAR</name>
<sequence length="234" mass="27278">YTEKGKLFCSCLILCPFQLPHVFVNCVECFTSRLLLEEILMQLQSCSSETEQTSQVHCDTFNDFVRLFRQAVATQELQDQTLYIVSNTILIFQFHSLETALAQSFLQLMRNVTVILLSEIVWELFRPNTGCFEPFSLYFPDYSIGHLQKILSQNHPPEYSADFYSAYINILLGVFYMVCRDLKELQHLAALNFSKYCEPVARGEANERDSRKLWKNIEPHLKKAMQTVYLREIS</sequence>
<evidence type="ECO:0000313" key="2">
    <source>
        <dbReference type="EMBL" id="NWS39162.1"/>
    </source>
</evidence>
<feature type="non-terminal residue" evidence="2">
    <location>
        <position position="1"/>
    </location>
</feature>
<keyword evidence="3" id="KW-1185">Reference proteome</keyword>
<dbReference type="GO" id="GO:0003688">
    <property type="term" value="F:DNA replication origin binding"/>
    <property type="evidence" value="ECO:0007669"/>
    <property type="project" value="TreeGrafter"/>
</dbReference>
<evidence type="ECO:0000313" key="3">
    <source>
        <dbReference type="Proteomes" id="UP000562415"/>
    </source>
</evidence>
<dbReference type="EMBL" id="VYZH01000335">
    <property type="protein sequence ID" value="NWS39162.1"/>
    <property type="molecule type" value="Genomic_DNA"/>
</dbReference>
<proteinExistence type="predicted"/>
<dbReference type="PANTHER" id="PTHR12705">
    <property type="entry name" value="ORIGIN RECOGNITION COMPLEX SUBUNIT 5"/>
    <property type="match status" value="1"/>
</dbReference>
<organism evidence="2 3">
    <name type="scientific">Probosciger aterrimus</name>
    <name type="common">Palm cockatoo</name>
    <dbReference type="NCBI Taxonomy" id="141839"/>
    <lineage>
        <taxon>Eukaryota</taxon>
        <taxon>Metazoa</taxon>
        <taxon>Chordata</taxon>
        <taxon>Craniata</taxon>
        <taxon>Vertebrata</taxon>
        <taxon>Euteleostomi</taxon>
        <taxon>Archelosauria</taxon>
        <taxon>Archosauria</taxon>
        <taxon>Dinosauria</taxon>
        <taxon>Saurischia</taxon>
        <taxon>Theropoda</taxon>
        <taxon>Coelurosauria</taxon>
        <taxon>Aves</taxon>
        <taxon>Neognathae</taxon>
        <taxon>Neoaves</taxon>
        <taxon>Telluraves</taxon>
        <taxon>Australaves</taxon>
        <taxon>Psittaciformes</taxon>
        <taxon>Cacatuidae</taxon>
        <taxon>Probosciger</taxon>
    </lineage>
</organism>
<dbReference type="GO" id="GO:0005664">
    <property type="term" value="C:nuclear origin of replication recognition complex"/>
    <property type="evidence" value="ECO:0007669"/>
    <property type="project" value="TreeGrafter"/>
</dbReference>
<protein>
    <submittedName>
        <fullName evidence="2">ORC5 protein</fullName>
    </submittedName>
</protein>
<dbReference type="OrthoDB" id="365981at2759"/>
<gene>
    <name evidence="2" type="primary">Orc5</name>
    <name evidence="2" type="ORF">PROATE_R12837</name>
</gene>
<accession>A0A7K5F2K7</accession>
<dbReference type="InterPro" id="IPR020796">
    <property type="entry name" value="ORC5"/>
</dbReference>
<comment type="caution">
    <text evidence="2">The sequence shown here is derived from an EMBL/GenBank/DDBJ whole genome shotgun (WGS) entry which is preliminary data.</text>
</comment>
<dbReference type="Pfam" id="PF21639">
    <property type="entry name" value="ORC5_lid"/>
    <property type="match status" value="1"/>
</dbReference>
<feature type="domain" description="ORC5 lid" evidence="1">
    <location>
        <begin position="164"/>
        <end position="231"/>
    </location>
</feature>
<dbReference type="PANTHER" id="PTHR12705:SF0">
    <property type="entry name" value="ORIGIN RECOGNITION COMPLEX SUBUNIT 5"/>
    <property type="match status" value="1"/>
</dbReference>